<reference evidence="1 2" key="1">
    <citation type="submission" date="2015-09" db="EMBL/GenBank/DDBJ databases">
        <authorList>
            <consortium name="Pathogen Informatics"/>
        </authorList>
    </citation>
    <scope>NUCLEOTIDE SEQUENCE [LARGE SCALE GENOMIC DNA]</scope>
    <source>
        <strain evidence="1 2">2789STDY5608891</strain>
    </source>
</reference>
<evidence type="ECO:0000313" key="1">
    <source>
        <dbReference type="EMBL" id="CUM98449.1"/>
    </source>
</evidence>
<protein>
    <submittedName>
        <fullName evidence="1">Uncharacterized protein</fullName>
    </submittedName>
</protein>
<accession>A0A173T8Q5</accession>
<gene>
    <name evidence="1" type="ORF">ERS852448_01358</name>
</gene>
<organism evidence="1 2">
    <name type="scientific">Eubacterium ramulus</name>
    <dbReference type="NCBI Taxonomy" id="39490"/>
    <lineage>
        <taxon>Bacteria</taxon>
        <taxon>Bacillati</taxon>
        <taxon>Bacillota</taxon>
        <taxon>Clostridia</taxon>
        <taxon>Eubacteriales</taxon>
        <taxon>Eubacteriaceae</taxon>
        <taxon>Eubacterium</taxon>
    </lineage>
</organism>
<name>A0A173T8Q5_EUBRA</name>
<proteinExistence type="predicted"/>
<dbReference type="AlphaFoldDB" id="A0A173T8Q5"/>
<dbReference type="EMBL" id="CYYA01000007">
    <property type="protein sequence ID" value="CUM98449.1"/>
    <property type="molecule type" value="Genomic_DNA"/>
</dbReference>
<sequence length="162" mass="18182">MTFSREKLAEGTLVDEISKTIPFLAIGQDIENVTYSRIGCLSIVMKMMFLCLQFPEPELIATYLICNVQINTDIAKAPLPTTATELLLYIWDGIRCVAHRQVFYSIIIPLCTGKEAIRSLSEGSQSLLLLSDTWKPNAHLSHYLRLQAPDSMSPLRHPAFVV</sequence>
<evidence type="ECO:0000313" key="2">
    <source>
        <dbReference type="Proteomes" id="UP000095492"/>
    </source>
</evidence>
<dbReference type="Proteomes" id="UP000095492">
    <property type="component" value="Unassembled WGS sequence"/>
</dbReference>